<feature type="compositionally biased region" description="Polar residues" evidence="1">
    <location>
        <begin position="210"/>
        <end position="227"/>
    </location>
</feature>
<dbReference type="EMBL" id="BQNB010020606">
    <property type="protein sequence ID" value="GJT97717.1"/>
    <property type="molecule type" value="Genomic_DNA"/>
</dbReference>
<keyword evidence="3" id="KW-1185">Reference proteome</keyword>
<accession>A0ABQ5IEK1</accession>
<protein>
    <submittedName>
        <fullName evidence="2">Uncharacterized protein</fullName>
    </submittedName>
</protein>
<reference evidence="2" key="1">
    <citation type="journal article" date="2022" name="Int. J. Mol. Sci.">
        <title>Draft Genome of Tanacetum Coccineum: Genomic Comparison of Closely Related Tanacetum-Family Plants.</title>
        <authorList>
            <person name="Yamashiro T."/>
            <person name="Shiraishi A."/>
            <person name="Nakayama K."/>
            <person name="Satake H."/>
        </authorList>
    </citation>
    <scope>NUCLEOTIDE SEQUENCE</scope>
</reference>
<evidence type="ECO:0000313" key="2">
    <source>
        <dbReference type="EMBL" id="GJT97717.1"/>
    </source>
</evidence>
<dbReference type="Proteomes" id="UP001151760">
    <property type="component" value="Unassembled WGS sequence"/>
</dbReference>
<feature type="compositionally biased region" description="Polar residues" evidence="1">
    <location>
        <begin position="159"/>
        <end position="176"/>
    </location>
</feature>
<feature type="region of interest" description="Disordered" evidence="1">
    <location>
        <begin position="155"/>
        <end position="181"/>
    </location>
</feature>
<comment type="caution">
    <text evidence="2">The sequence shown here is derived from an EMBL/GenBank/DDBJ whole genome shotgun (WGS) entry which is preliminary data.</text>
</comment>
<feature type="region of interest" description="Disordered" evidence="1">
    <location>
        <begin position="111"/>
        <end position="130"/>
    </location>
</feature>
<feature type="compositionally biased region" description="Polar residues" evidence="1">
    <location>
        <begin position="327"/>
        <end position="342"/>
    </location>
</feature>
<evidence type="ECO:0000256" key="1">
    <source>
        <dbReference type="SAM" id="MobiDB-lite"/>
    </source>
</evidence>
<feature type="compositionally biased region" description="Polar residues" evidence="1">
    <location>
        <begin position="19"/>
        <end position="35"/>
    </location>
</feature>
<feature type="compositionally biased region" description="Polar residues" evidence="1">
    <location>
        <begin position="468"/>
        <end position="483"/>
    </location>
</feature>
<evidence type="ECO:0000313" key="3">
    <source>
        <dbReference type="Proteomes" id="UP001151760"/>
    </source>
</evidence>
<name>A0ABQ5IEK1_9ASTR</name>
<proteinExistence type="predicted"/>
<reference evidence="2" key="2">
    <citation type="submission" date="2022-01" db="EMBL/GenBank/DDBJ databases">
        <authorList>
            <person name="Yamashiro T."/>
            <person name="Shiraishi A."/>
            <person name="Satake H."/>
            <person name="Nakayama K."/>
        </authorList>
    </citation>
    <scope>NUCLEOTIDE SEQUENCE</scope>
</reference>
<organism evidence="2 3">
    <name type="scientific">Tanacetum coccineum</name>
    <dbReference type="NCBI Taxonomy" id="301880"/>
    <lineage>
        <taxon>Eukaryota</taxon>
        <taxon>Viridiplantae</taxon>
        <taxon>Streptophyta</taxon>
        <taxon>Embryophyta</taxon>
        <taxon>Tracheophyta</taxon>
        <taxon>Spermatophyta</taxon>
        <taxon>Magnoliopsida</taxon>
        <taxon>eudicotyledons</taxon>
        <taxon>Gunneridae</taxon>
        <taxon>Pentapetalae</taxon>
        <taxon>asterids</taxon>
        <taxon>campanulids</taxon>
        <taxon>Asterales</taxon>
        <taxon>Asteraceae</taxon>
        <taxon>Asteroideae</taxon>
        <taxon>Anthemideae</taxon>
        <taxon>Anthemidinae</taxon>
        <taxon>Tanacetum</taxon>
    </lineage>
</organism>
<feature type="region of interest" description="Disordered" evidence="1">
    <location>
        <begin position="279"/>
        <end position="351"/>
    </location>
</feature>
<feature type="region of interest" description="Disordered" evidence="1">
    <location>
        <begin position="415"/>
        <end position="492"/>
    </location>
</feature>
<sequence>MGQFVVCPASFRKHGIEESSANNPSKQKACQQSVEPTVKRKGAKDVIKALTSKLQLMSLRAFMRKEAKAHVDTPICARQLMYSSTHGTCDIEARDINNSCNATPVPVLRTSHGVNTSPSDDTGDENHGILGSSSLLMNRVPRWGHVSCPASFRKHGIEESSSNNPSKQKAYQQSFEPTVKRKGAKDAIKALTSKGQVSCLASFRKHGIEESSSNNPSKQKACQQSVEPTVKGKGAKDAIKALTSKFNNTMGKLCDIEAGRYINNSGNATLIPVLHTSHGVNTSPSDDTGDKNRGISGSSSLLMNRVPRWGQVSSPASFRKHGKEESSSNNPSKQKACQQSVEPTVKRKGAKDAIKALTSKLQSMSPRAFMRKQAKAHVDTPTCARQLMYSSTHGTCDIEARDINNSCNATPVPVLHTSHGVNTSPSDDTGDKNRGISGSSSLLMNRVPRWGQVSSPASFRKHGKEESSSNNPSKQKACQQSVEPTVKRKGAKDAIKALTSKLQSMSPRAFMRKQAKAHVDTPTCARQLMYSSTHGTCDIEARDINNSGNATPVPVLHTSHGVNTSPSDELVVRSTLTEQVKQIQEWMEQYRPVRNSFGKERQRGGGKITNKKYTNITMLMATSTRYSFKSKANS</sequence>
<feature type="region of interest" description="Disordered" evidence="1">
    <location>
        <begin position="208"/>
        <end position="234"/>
    </location>
</feature>
<gene>
    <name evidence="2" type="ORF">Tco_1093235</name>
</gene>
<feature type="region of interest" description="Disordered" evidence="1">
    <location>
        <begin position="16"/>
        <end position="36"/>
    </location>
</feature>